<evidence type="ECO:0000256" key="4">
    <source>
        <dbReference type="ARBA" id="ARBA00023002"/>
    </source>
</evidence>
<dbReference type="GO" id="GO:0019646">
    <property type="term" value="P:aerobic electron transport chain"/>
    <property type="evidence" value="ECO:0007669"/>
    <property type="project" value="TreeGrafter"/>
</dbReference>
<dbReference type="EMBL" id="CP036291">
    <property type="protein sequence ID" value="QDU88255.1"/>
    <property type="molecule type" value="Genomic_DNA"/>
</dbReference>
<dbReference type="OrthoDB" id="9772934at2"/>
<proteinExistence type="predicted"/>
<reference evidence="6 7" key="1">
    <citation type="submission" date="2019-02" db="EMBL/GenBank/DDBJ databases">
        <title>Deep-cultivation of Planctomycetes and their phenomic and genomic characterization uncovers novel biology.</title>
        <authorList>
            <person name="Wiegand S."/>
            <person name="Jogler M."/>
            <person name="Boedeker C."/>
            <person name="Pinto D."/>
            <person name="Vollmers J."/>
            <person name="Rivas-Marin E."/>
            <person name="Kohn T."/>
            <person name="Peeters S.H."/>
            <person name="Heuer A."/>
            <person name="Rast P."/>
            <person name="Oberbeckmann S."/>
            <person name="Bunk B."/>
            <person name="Jeske O."/>
            <person name="Meyerdierks A."/>
            <person name="Storesund J.E."/>
            <person name="Kallscheuer N."/>
            <person name="Luecker S."/>
            <person name="Lage O.M."/>
            <person name="Pohl T."/>
            <person name="Merkel B.J."/>
            <person name="Hornburger P."/>
            <person name="Mueller R.-W."/>
            <person name="Bruemmer F."/>
            <person name="Labrenz M."/>
            <person name="Spormann A.M."/>
            <person name="Op den Camp H."/>
            <person name="Overmann J."/>
            <person name="Amann R."/>
            <person name="Jetten M.S.M."/>
            <person name="Mascher T."/>
            <person name="Medema M.H."/>
            <person name="Devos D.P."/>
            <person name="Kaster A.-K."/>
            <person name="Ovreas L."/>
            <person name="Rohde M."/>
            <person name="Galperin M.Y."/>
            <person name="Jogler C."/>
        </authorList>
    </citation>
    <scope>NUCLEOTIDE SEQUENCE [LARGE SCALE GENOMIC DNA]</scope>
    <source>
        <strain evidence="6 7">Pla175</strain>
    </source>
</reference>
<gene>
    <name evidence="6" type="primary">ndh</name>
    <name evidence="6" type="ORF">Pla175_16290</name>
</gene>
<dbReference type="PANTHER" id="PTHR42913">
    <property type="entry name" value="APOPTOSIS-INDUCING FACTOR 1"/>
    <property type="match status" value="1"/>
</dbReference>
<dbReference type="Gene3D" id="3.50.50.100">
    <property type="match status" value="1"/>
</dbReference>
<organism evidence="6 7">
    <name type="scientific">Pirellulimonas nuda</name>
    <dbReference type="NCBI Taxonomy" id="2528009"/>
    <lineage>
        <taxon>Bacteria</taxon>
        <taxon>Pseudomonadati</taxon>
        <taxon>Planctomycetota</taxon>
        <taxon>Planctomycetia</taxon>
        <taxon>Pirellulales</taxon>
        <taxon>Lacipirellulaceae</taxon>
        <taxon>Pirellulimonas</taxon>
    </lineage>
</organism>
<feature type="domain" description="FAD/NAD(P)-binding" evidence="5">
    <location>
        <begin position="71"/>
        <end position="288"/>
    </location>
</feature>
<evidence type="ECO:0000256" key="2">
    <source>
        <dbReference type="ARBA" id="ARBA00022630"/>
    </source>
</evidence>
<evidence type="ECO:0000256" key="3">
    <source>
        <dbReference type="ARBA" id="ARBA00022827"/>
    </source>
</evidence>
<keyword evidence="7" id="KW-1185">Reference proteome</keyword>
<dbReference type="InterPro" id="IPR051169">
    <property type="entry name" value="NADH-Q_oxidoreductase"/>
</dbReference>
<sequence length="368" mass="39515">MNKRCIALLGMGHTNLEIARRWIDSPLPDCRLVCISKFGFSTYSGMLPGRLAGQFDAGEMEVRLAPLARRAGAELVLDEVVGLGPEQRTLCFAHRQPLAFDALSIGVGSMPAGWDDFDAPSLVPIKPMQTFVERLEERIGCCGATPRCVIVGGGVAGVEVALCLDARLRGRGPAAPRLAIVTASDQIAEGLSEASRRTLRKVLAGRSIKVVTGLRVAGVDPSGVRDQHGRAEPADVIIWATGAAPPPILSRLGLPTDERGFLATGPTLQSTGGAPIFAVGDAGTVLSDPAPKAGVFAVRQADTLWKNLRAIAAGEAPRAEFDPQAAFLKILNTGQGRALLDYRGFCFHARWCWLLKCWIDRRFIRRYQ</sequence>
<keyword evidence="4 6" id="KW-0560">Oxidoreductase</keyword>
<keyword evidence="2" id="KW-0285">Flavoprotein</keyword>
<dbReference type="AlphaFoldDB" id="A0A518D9T3"/>
<name>A0A518D9T3_9BACT</name>
<dbReference type="Proteomes" id="UP000317429">
    <property type="component" value="Chromosome"/>
</dbReference>
<dbReference type="Pfam" id="PF07992">
    <property type="entry name" value="Pyr_redox_2"/>
    <property type="match status" value="1"/>
</dbReference>
<accession>A0A518D9T3</accession>
<evidence type="ECO:0000259" key="5">
    <source>
        <dbReference type="Pfam" id="PF07992"/>
    </source>
</evidence>
<dbReference type="GO" id="GO:0003955">
    <property type="term" value="F:NAD(P)H dehydrogenase (quinone) activity"/>
    <property type="evidence" value="ECO:0007669"/>
    <property type="project" value="TreeGrafter"/>
</dbReference>
<evidence type="ECO:0000313" key="6">
    <source>
        <dbReference type="EMBL" id="QDU88255.1"/>
    </source>
</evidence>
<dbReference type="KEGG" id="pnd:Pla175_16290"/>
<protein>
    <submittedName>
        <fullName evidence="6">NADH dehydrogenase</fullName>
        <ecNumber evidence="6">1.6.99.3</ecNumber>
    </submittedName>
</protein>
<dbReference type="InterPro" id="IPR023753">
    <property type="entry name" value="FAD/NAD-binding_dom"/>
</dbReference>
<comment type="cofactor">
    <cofactor evidence="1">
        <name>FAD</name>
        <dbReference type="ChEBI" id="CHEBI:57692"/>
    </cofactor>
</comment>
<dbReference type="EC" id="1.6.99.3" evidence="6"/>
<dbReference type="InterPro" id="IPR036188">
    <property type="entry name" value="FAD/NAD-bd_sf"/>
</dbReference>
<dbReference type="SUPFAM" id="SSF51905">
    <property type="entry name" value="FAD/NAD(P)-binding domain"/>
    <property type="match status" value="2"/>
</dbReference>
<dbReference type="RefSeq" id="WP_145282990.1">
    <property type="nucleotide sequence ID" value="NZ_CP036291.1"/>
</dbReference>
<keyword evidence="3" id="KW-0274">FAD</keyword>
<dbReference type="PANTHER" id="PTHR42913:SF9">
    <property type="entry name" value="SLR1591 PROTEIN"/>
    <property type="match status" value="1"/>
</dbReference>
<evidence type="ECO:0000313" key="7">
    <source>
        <dbReference type="Proteomes" id="UP000317429"/>
    </source>
</evidence>
<evidence type="ECO:0000256" key="1">
    <source>
        <dbReference type="ARBA" id="ARBA00001974"/>
    </source>
</evidence>